<dbReference type="Pfam" id="PF00069">
    <property type="entry name" value="Pkinase"/>
    <property type="match status" value="1"/>
</dbReference>
<dbReference type="PROSITE" id="PS00107">
    <property type="entry name" value="PROTEIN_KINASE_ATP"/>
    <property type="match status" value="1"/>
</dbReference>
<dbReference type="SUPFAM" id="SSF56112">
    <property type="entry name" value="Protein kinase-like (PK-like)"/>
    <property type="match status" value="1"/>
</dbReference>
<proteinExistence type="predicted"/>
<protein>
    <submittedName>
        <fullName evidence="6">Protein kinase family protein</fullName>
    </submittedName>
</protein>
<dbReference type="InterPro" id="IPR011009">
    <property type="entry name" value="Kinase-like_dom_sf"/>
</dbReference>
<dbReference type="EMBL" id="CP162551">
    <property type="protein sequence ID" value="XDI38822.1"/>
    <property type="molecule type" value="Genomic_DNA"/>
</dbReference>
<keyword evidence="4" id="KW-0472">Membrane</keyword>
<gene>
    <name evidence="6" type="ORF">AB3N04_11075</name>
</gene>
<evidence type="ECO:0000313" key="6">
    <source>
        <dbReference type="EMBL" id="XDI38822.1"/>
    </source>
</evidence>
<reference evidence="6" key="1">
    <citation type="submission" date="2024-07" db="EMBL/GenBank/DDBJ databases">
        <title>Identification and characteristics of an arsenic-resistant bacterial isolate, which belongs to a novel species.</title>
        <authorList>
            <person name="Juszczyk A."/>
            <person name="Kowalczyk A."/>
            <person name="Was K."/>
            <person name="Kosowicz W."/>
            <person name="Budzyn A."/>
            <person name="Latowski D."/>
        </authorList>
    </citation>
    <scope>NUCLEOTIDE SEQUENCE</scope>
    <source>
        <strain evidence="6">As8PL</strain>
    </source>
</reference>
<dbReference type="Gene3D" id="1.10.510.10">
    <property type="entry name" value="Transferase(Phosphotransferase) domain 1"/>
    <property type="match status" value="1"/>
</dbReference>
<sequence length="325" mass="36673">MKNSYSENPAYKLAVGTRLIGKWHQNRYKVIRSLGSGATGKVYLAESVSGLVALKVGVDNMAITSEVNVLKHFSKVQGQTLGPSLLDVDDAVINGVNLPFYAMEYLDGSELMDYLSKRGSEWFGILMIQLLGDLEKLHQAGWAFGDLKPDNLLVVGPPARIRWLDVGGTTLLGRSIKEYTEFYDRGYWGCGTRVAEPSYDLFAVAMIMINCAYPKRFDKKGEKPFNQLRQMVEESNYLGPYRSVILKALQGKYAYATEMRKELVQAVSSASSYTAPKTRVKPQKKPKAKHIKRKKKKKSSYFVEIFLFCSFILLAYILYLFGQMM</sequence>
<evidence type="ECO:0000259" key="5">
    <source>
        <dbReference type="PROSITE" id="PS50011"/>
    </source>
</evidence>
<organism evidence="6">
    <name type="scientific">Alkalihalophilus sp. As8PL</name>
    <dbReference type="NCBI Taxonomy" id="3237103"/>
    <lineage>
        <taxon>Bacteria</taxon>
        <taxon>Bacillati</taxon>
        <taxon>Bacillota</taxon>
        <taxon>Bacilli</taxon>
        <taxon>Bacillales</taxon>
        <taxon>Bacillaceae</taxon>
        <taxon>Alkalihalophilus</taxon>
    </lineage>
</organism>
<feature type="binding site" evidence="3">
    <location>
        <position position="55"/>
    </location>
    <ligand>
        <name>ATP</name>
        <dbReference type="ChEBI" id="CHEBI:30616"/>
    </ligand>
</feature>
<accession>A0AB39BY89</accession>
<keyword evidence="6" id="KW-0418">Kinase</keyword>
<evidence type="ECO:0000256" key="1">
    <source>
        <dbReference type="ARBA" id="ARBA00022741"/>
    </source>
</evidence>
<dbReference type="AlphaFoldDB" id="A0AB39BY89"/>
<feature type="transmembrane region" description="Helical" evidence="4">
    <location>
        <begin position="301"/>
        <end position="322"/>
    </location>
</feature>
<keyword evidence="2 3" id="KW-0067">ATP-binding</keyword>
<evidence type="ECO:0000256" key="2">
    <source>
        <dbReference type="ARBA" id="ARBA00022840"/>
    </source>
</evidence>
<dbReference type="Gene3D" id="3.30.200.20">
    <property type="entry name" value="Phosphorylase Kinase, domain 1"/>
    <property type="match status" value="1"/>
</dbReference>
<keyword evidence="4" id="KW-1133">Transmembrane helix</keyword>
<dbReference type="RefSeq" id="WP_368506030.1">
    <property type="nucleotide sequence ID" value="NZ_CP162551.1"/>
</dbReference>
<name>A0AB39BY89_9BACI</name>
<dbReference type="GO" id="GO:0004674">
    <property type="term" value="F:protein serine/threonine kinase activity"/>
    <property type="evidence" value="ECO:0007669"/>
    <property type="project" value="TreeGrafter"/>
</dbReference>
<dbReference type="SMART" id="SM00220">
    <property type="entry name" value="S_TKc"/>
    <property type="match status" value="1"/>
</dbReference>
<dbReference type="PANTHER" id="PTHR24056">
    <property type="entry name" value="CELL DIVISION PROTEIN KINASE"/>
    <property type="match status" value="1"/>
</dbReference>
<dbReference type="InterPro" id="IPR000719">
    <property type="entry name" value="Prot_kinase_dom"/>
</dbReference>
<dbReference type="GO" id="GO:0005524">
    <property type="term" value="F:ATP binding"/>
    <property type="evidence" value="ECO:0007669"/>
    <property type="project" value="UniProtKB-UniRule"/>
</dbReference>
<keyword evidence="4" id="KW-0812">Transmembrane</keyword>
<dbReference type="InterPro" id="IPR050108">
    <property type="entry name" value="CDK"/>
</dbReference>
<keyword evidence="1 3" id="KW-0547">Nucleotide-binding</keyword>
<evidence type="ECO:0000256" key="4">
    <source>
        <dbReference type="SAM" id="Phobius"/>
    </source>
</evidence>
<dbReference type="InterPro" id="IPR017441">
    <property type="entry name" value="Protein_kinase_ATP_BS"/>
</dbReference>
<evidence type="ECO:0000256" key="3">
    <source>
        <dbReference type="PROSITE-ProRule" id="PRU10141"/>
    </source>
</evidence>
<dbReference type="PROSITE" id="PS50011">
    <property type="entry name" value="PROTEIN_KINASE_DOM"/>
    <property type="match status" value="1"/>
</dbReference>
<feature type="domain" description="Protein kinase" evidence="5">
    <location>
        <begin position="28"/>
        <end position="302"/>
    </location>
</feature>
<keyword evidence="6" id="KW-0808">Transferase</keyword>